<feature type="non-terminal residue" evidence="1">
    <location>
        <position position="1"/>
    </location>
</feature>
<evidence type="ECO:0000313" key="1">
    <source>
        <dbReference type="EMBL" id="NEE21570.1"/>
    </source>
</evidence>
<comment type="caution">
    <text evidence="1">The sequence shown here is derived from an EMBL/GenBank/DDBJ whole genome shotgun (WGS) entry which is preliminary data.</text>
</comment>
<organism evidence="1">
    <name type="scientific">Streptomyces sp. SID7499</name>
    <dbReference type="NCBI Taxonomy" id="2706086"/>
    <lineage>
        <taxon>Bacteria</taxon>
        <taxon>Bacillati</taxon>
        <taxon>Actinomycetota</taxon>
        <taxon>Actinomycetes</taxon>
        <taxon>Kitasatosporales</taxon>
        <taxon>Streptomycetaceae</taxon>
        <taxon>Streptomyces</taxon>
    </lineage>
</organism>
<sequence>AAVIMSAQPMFLVILAALLLGDRIRALHALACAMGAGGVVLLVLRGAAPLDALGVLAAVGGALCMALG</sequence>
<name>A0A6G3XVP0_9ACTN</name>
<protein>
    <submittedName>
        <fullName evidence="1">EamA family transporter</fullName>
    </submittedName>
</protein>
<feature type="non-terminal residue" evidence="1">
    <location>
        <position position="68"/>
    </location>
</feature>
<accession>A0A6G3XVP0</accession>
<gene>
    <name evidence="1" type="ORF">G3M58_85800</name>
</gene>
<dbReference type="InterPro" id="IPR037185">
    <property type="entry name" value="EmrE-like"/>
</dbReference>
<proteinExistence type="predicted"/>
<dbReference type="SUPFAM" id="SSF103481">
    <property type="entry name" value="Multidrug resistance efflux transporter EmrE"/>
    <property type="match status" value="1"/>
</dbReference>
<dbReference type="AlphaFoldDB" id="A0A6G3XVP0"/>
<dbReference type="EMBL" id="JAAGMN010009244">
    <property type="protein sequence ID" value="NEE21570.1"/>
    <property type="molecule type" value="Genomic_DNA"/>
</dbReference>
<reference evidence="1" key="1">
    <citation type="submission" date="2020-01" db="EMBL/GenBank/DDBJ databases">
        <title>Insect and environment-associated Actinomycetes.</title>
        <authorList>
            <person name="Currrie C."/>
            <person name="Chevrette M."/>
            <person name="Carlson C."/>
            <person name="Stubbendieck R."/>
            <person name="Wendt-Pienkowski E."/>
        </authorList>
    </citation>
    <scope>NUCLEOTIDE SEQUENCE</scope>
    <source>
        <strain evidence="1">SID7499</strain>
    </source>
</reference>